<dbReference type="EnsemblFungi" id="EJT78210">
    <property type="protein sequence ID" value="EJT78210"/>
    <property type="gene ID" value="GGTG_03312"/>
</dbReference>
<dbReference type="EMBL" id="GL385396">
    <property type="protein sequence ID" value="EJT78210.1"/>
    <property type="molecule type" value="Genomic_DNA"/>
</dbReference>
<sequence length="515" mass="58934">MAIKRLKAWLLSATIICIVLYFTRERSHYTLPEAARPRPVAPAVVAPAADAASNTGPPRSRTTFAAMKLPQSPGAKVNSEAHKLAWADDFLPHLAAVAKLPGITLAQARKTCTWGPADKVDFQFDEKADWVVRDRPEDEVEAKRREWRQFVREGMIPYGAVQHRFTNQRGLVVLAGNQDTFKRVGLLLRALQRVRSRVAIEVHYYGEAEMTEQHRQSLSTVWPRIFFNDLSSDDNILRVQKDRPFINYQLKTAALVNSRFQEPLLVDADNIPVLDPDELWESAAYQSHGTVFWPDIARTYPQDPAWAITNTQCRMDEYELESGQLLVDKRRYWYHLQLAAWWATEQGAYWDRILLGDKDLFRFAWHALRTDYGRPQRWLASVGTLNKGFYCGHSFAQHHPDDARVAFLHGGLVKTVDLQVMRWNRDTQGGYYRHYKRAPSDEDPRVSVNVGIKFDGADYMDVPKGSGFRAAMCTDMYDVEARDLNELIPMWEQTFGEIGGYWQLATDDGQGGKPI</sequence>
<dbReference type="RefSeq" id="XP_009219355.1">
    <property type="nucleotide sequence ID" value="XM_009221091.1"/>
</dbReference>
<dbReference type="STRING" id="644352.J3NPV5"/>
<evidence type="ECO:0000313" key="11">
    <source>
        <dbReference type="EnsemblFungi" id="EJT78210"/>
    </source>
</evidence>
<evidence type="ECO:0000256" key="4">
    <source>
        <dbReference type="ARBA" id="ARBA00022679"/>
    </source>
</evidence>
<comment type="similarity">
    <text evidence="3">Belongs to the MNN1/MNT family.</text>
</comment>
<evidence type="ECO:0000256" key="2">
    <source>
        <dbReference type="ARBA" id="ARBA00004922"/>
    </source>
</evidence>
<dbReference type="InterPro" id="IPR022751">
    <property type="entry name" value="Alpha_mannosyltransferase"/>
</dbReference>
<protein>
    <recommendedName>
        <fullName evidence="13">Glycosyltransferase family 71 protein</fullName>
    </recommendedName>
</protein>
<evidence type="ECO:0008006" key="13">
    <source>
        <dbReference type="Google" id="ProtNLM"/>
    </source>
</evidence>
<comment type="subcellular location">
    <subcellularLocation>
        <location evidence="1">Golgi apparatus membrane</location>
        <topology evidence="1">Single-pass type II membrane protein</topology>
    </subcellularLocation>
</comment>
<dbReference type="InterPro" id="IPR029044">
    <property type="entry name" value="Nucleotide-diphossugar_trans"/>
</dbReference>
<reference evidence="11" key="4">
    <citation type="journal article" date="2015" name="G3 (Bethesda)">
        <title>Genome sequences of three phytopathogenic species of the Magnaporthaceae family of fungi.</title>
        <authorList>
            <person name="Okagaki L.H."/>
            <person name="Nunes C.C."/>
            <person name="Sailsbery J."/>
            <person name="Clay B."/>
            <person name="Brown D."/>
            <person name="John T."/>
            <person name="Oh Y."/>
            <person name="Young N."/>
            <person name="Fitzgerald M."/>
            <person name="Haas B.J."/>
            <person name="Zeng Q."/>
            <person name="Young S."/>
            <person name="Adiconis X."/>
            <person name="Fan L."/>
            <person name="Levin J.Z."/>
            <person name="Mitchell T.K."/>
            <person name="Okubara P.A."/>
            <person name="Farman M.L."/>
            <person name="Kohn L.M."/>
            <person name="Birren B."/>
            <person name="Ma L.-J."/>
            <person name="Dean R.A."/>
        </authorList>
    </citation>
    <scope>NUCLEOTIDE SEQUENCE</scope>
    <source>
        <strain evidence="11">R3-111a-1</strain>
    </source>
</reference>
<dbReference type="HOGENOM" id="CLU_040188_0_0_1"/>
<dbReference type="eggNOG" id="ENOG502S4MX">
    <property type="taxonomic scope" value="Eukaryota"/>
</dbReference>
<dbReference type="SUPFAM" id="SSF53448">
    <property type="entry name" value="Nucleotide-diphospho-sugar transferases"/>
    <property type="match status" value="1"/>
</dbReference>
<comment type="pathway">
    <text evidence="2">Protein modification; protein glycosylation.</text>
</comment>
<evidence type="ECO:0000256" key="3">
    <source>
        <dbReference type="ARBA" id="ARBA00009105"/>
    </source>
</evidence>
<gene>
    <name evidence="11" type="primary">20343770</name>
    <name evidence="10" type="ORF">GGTG_03312</name>
</gene>
<keyword evidence="9" id="KW-0472">Membrane</keyword>
<dbReference type="GeneID" id="20343770"/>
<dbReference type="Pfam" id="PF11051">
    <property type="entry name" value="Mannosyl_trans3"/>
    <property type="match status" value="1"/>
</dbReference>
<reference evidence="10" key="2">
    <citation type="submission" date="2010-07" db="EMBL/GenBank/DDBJ databases">
        <authorList>
            <consortium name="The Broad Institute Genome Sequencing Platform"/>
            <consortium name="Broad Institute Genome Sequencing Center for Infectious Disease"/>
            <person name="Ma L.-J."/>
            <person name="Dead R."/>
            <person name="Young S."/>
            <person name="Zeng Q."/>
            <person name="Koehrsen M."/>
            <person name="Alvarado L."/>
            <person name="Berlin A."/>
            <person name="Chapman S.B."/>
            <person name="Chen Z."/>
            <person name="Freedman E."/>
            <person name="Gellesch M."/>
            <person name="Goldberg J."/>
            <person name="Griggs A."/>
            <person name="Gujja S."/>
            <person name="Heilman E.R."/>
            <person name="Heiman D."/>
            <person name="Hepburn T."/>
            <person name="Howarth C."/>
            <person name="Jen D."/>
            <person name="Larson L."/>
            <person name="Mehta T."/>
            <person name="Neiman D."/>
            <person name="Pearson M."/>
            <person name="Roberts A."/>
            <person name="Saif S."/>
            <person name="Shea T."/>
            <person name="Shenoy N."/>
            <person name="Sisk P."/>
            <person name="Stolte C."/>
            <person name="Sykes S."/>
            <person name="Walk T."/>
            <person name="White J."/>
            <person name="Yandava C."/>
            <person name="Haas B."/>
            <person name="Nusbaum C."/>
            <person name="Birren B."/>
        </authorList>
    </citation>
    <scope>NUCLEOTIDE SEQUENCE</scope>
    <source>
        <strain evidence="10">R3-111a-1</strain>
    </source>
</reference>
<dbReference type="GO" id="GO:0000139">
    <property type="term" value="C:Golgi membrane"/>
    <property type="evidence" value="ECO:0007669"/>
    <property type="project" value="UniProtKB-SubCell"/>
</dbReference>
<keyword evidence="12" id="KW-1185">Reference proteome</keyword>
<dbReference type="VEuPathDB" id="FungiDB:GGTG_03312"/>
<evidence type="ECO:0000256" key="8">
    <source>
        <dbReference type="ARBA" id="ARBA00023034"/>
    </source>
</evidence>
<dbReference type="PANTHER" id="PTHR31646">
    <property type="entry name" value="ALPHA-1,2-MANNOSYLTRANSFERASE MNN2"/>
    <property type="match status" value="1"/>
</dbReference>
<evidence type="ECO:0000256" key="7">
    <source>
        <dbReference type="ARBA" id="ARBA00022989"/>
    </source>
</evidence>
<dbReference type="PANTHER" id="PTHR31646:SF1">
    <property type="entry name" value="ALPHA-1,2-MANNOSYLTRANSFERASE MNN2"/>
    <property type="match status" value="1"/>
</dbReference>
<reference evidence="12" key="1">
    <citation type="submission" date="2010-07" db="EMBL/GenBank/DDBJ databases">
        <title>The genome sequence of Gaeumannomyces graminis var. tritici strain R3-111a-1.</title>
        <authorList>
            <consortium name="The Broad Institute Genome Sequencing Platform"/>
            <person name="Ma L.-J."/>
            <person name="Dead R."/>
            <person name="Young S."/>
            <person name="Zeng Q."/>
            <person name="Koehrsen M."/>
            <person name="Alvarado L."/>
            <person name="Berlin A."/>
            <person name="Chapman S.B."/>
            <person name="Chen Z."/>
            <person name="Freedman E."/>
            <person name="Gellesch M."/>
            <person name="Goldberg J."/>
            <person name="Griggs A."/>
            <person name="Gujja S."/>
            <person name="Heilman E.R."/>
            <person name="Heiman D."/>
            <person name="Hepburn T."/>
            <person name="Howarth C."/>
            <person name="Jen D."/>
            <person name="Larson L."/>
            <person name="Mehta T."/>
            <person name="Neiman D."/>
            <person name="Pearson M."/>
            <person name="Roberts A."/>
            <person name="Saif S."/>
            <person name="Shea T."/>
            <person name="Shenoy N."/>
            <person name="Sisk P."/>
            <person name="Stolte C."/>
            <person name="Sykes S."/>
            <person name="Walk T."/>
            <person name="White J."/>
            <person name="Yandava C."/>
            <person name="Haas B."/>
            <person name="Nusbaum C."/>
            <person name="Birren B."/>
        </authorList>
    </citation>
    <scope>NUCLEOTIDE SEQUENCE [LARGE SCALE GENOMIC DNA]</scope>
    <source>
        <strain evidence="12">R3-111a-1</strain>
    </source>
</reference>
<reference evidence="10" key="3">
    <citation type="submission" date="2010-09" db="EMBL/GenBank/DDBJ databases">
        <title>Annotation of Gaeumannomyces graminis var. tritici R3-111a-1.</title>
        <authorList>
            <consortium name="The Broad Institute Genome Sequencing Platform"/>
            <person name="Ma L.-J."/>
            <person name="Dead R."/>
            <person name="Young S.K."/>
            <person name="Zeng Q."/>
            <person name="Gargeya S."/>
            <person name="Fitzgerald M."/>
            <person name="Haas B."/>
            <person name="Abouelleil A."/>
            <person name="Alvarado L."/>
            <person name="Arachchi H.M."/>
            <person name="Berlin A."/>
            <person name="Brown A."/>
            <person name="Chapman S.B."/>
            <person name="Chen Z."/>
            <person name="Dunbar C."/>
            <person name="Freedman E."/>
            <person name="Gearin G."/>
            <person name="Gellesch M."/>
            <person name="Goldberg J."/>
            <person name="Griggs A."/>
            <person name="Gujja S."/>
            <person name="Heiman D."/>
            <person name="Howarth C."/>
            <person name="Larson L."/>
            <person name="Lui A."/>
            <person name="MacDonald P.J.P."/>
            <person name="Mehta T."/>
            <person name="Montmayeur A."/>
            <person name="Murphy C."/>
            <person name="Neiman D."/>
            <person name="Pearson M."/>
            <person name="Priest M."/>
            <person name="Roberts A."/>
            <person name="Saif S."/>
            <person name="Shea T."/>
            <person name="Shenoy N."/>
            <person name="Sisk P."/>
            <person name="Stolte C."/>
            <person name="Sykes S."/>
            <person name="Yandava C."/>
            <person name="Wortman J."/>
            <person name="Nusbaum C."/>
            <person name="Birren B."/>
        </authorList>
    </citation>
    <scope>NUCLEOTIDE SEQUENCE</scope>
    <source>
        <strain evidence="10">R3-111a-1</strain>
    </source>
</reference>
<evidence type="ECO:0000256" key="1">
    <source>
        <dbReference type="ARBA" id="ARBA00004323"/>
    </source>
</evidence>
<name>J3NPV5_GAET3</name>
<keyword evidence="8" id="KW-0333">Golgi apparatus</keyword>
<dbReference type="OrthoDB" id="430354at2759"/>
<dbReference type="Proteomes" id="UP000006039">
    <property type="component" value="Unassembled WGS sequence"/>
</dbReference>
<keyword evidence="4" id="KW-0808">Transferase</keyword>
<evidence type="ECO:0000256" key="6">
    <source>
        <dbReference type="ARBA" id="ARBA00022968"/>
    </source>
</evidence>
<keyword evidence="7" id="KW-1133">Transmembrane helix</keyword>
<evidence type="ECO:0000313" key="10">
    <source>
        <dbReference type="EMBL" id="EJT78210.1"/>
    </source>
</evidence>
<evidence type="ECO:0000256" key="9">
    <source>
        <dbReference type="ARBA" id="ARBA00023136"/>
    </source>
</evidence>
<organism evidence="10">
    <name type="scientific">Gaeumannomyces tritici (strain R3-111a-1)</name>
    <name type="common">Wheat and barley take-all root rot fungus</name>
    <name type="synonym">Gaeumannomyces graminis var. tritici</name>
    <dbReference type="NCBI Taxonomy" id="644352"/>
    <lineage>
        <taxon>Eukaryota</taxon>
        <taxon>Fungi</taxon>
        <taxon>Dikarya</taxon>
        <taxon>Ascomycota</taxon>
        <taxon>Pezizomycotina</taxon>
        <taxon>Sordariomycetes</taxon>
        <taxon>Sordariomycetidae</taxon>
        <taxon>Magnaporthales</taxon>
        <taxon>Magnaporthaceae</taxon>
        <taxon>Gaeumannomyces</taxon>
    </lineage>
</organism>
<accession>J3NPV5</accession>
<dbReference type="GO" id="GO:0000026">
    <property type="term" value="F:alpha-1,2-mannosyltransferase activity"/>
    <property type="evidence" value="ECO:0007669"/>
    <property type="project" value="TreeGrafter"/>
</dbReference>
<proteinExistence type="inferred from homology"/>
<dbReference type="AlphaFoldDB" id="J3NPV5"/>
<evidence type="ECO:0000256" key="5">
    <source>
        <dbReference type="ARBA" id="ARBA00022692"/>
    </source>
</evidence>
<reference evidence="11" key="5">
    <citation type="submission" date="2018-04" db="UniProtKB">
        <authorList>
            <consortium name="EnsemblFungi"/>
        </authorList>
    </citation>
    <scope>IDENTIFICATION</scope>
    <source>
        <strain evidence="11">R3-111a-1</strain>
    </source>
</reference>
<evidence type="ECO:0000313" key="12">
    <source>
        <dbReference type="Proteomes" id="UP000006039"/>
    </source>
</evidence>
<dbReference type="GO" id="GO:0046354">
    <property type="term" value="P:mannan biosynthetic process"/>
    <property type="evidence" value="ECO:0007669"/>
    <property type="project" value="TreeGrafter"/>
</dbReference>
<keyword evidence="5" id="KW-0812">Transmembrane</keyword>
<keyword evidence="6" id="KW-0735">Signal-anchor</keyword>